<dbReference type="SMART" id="SM00382">
    <property type="entry name" value="AAA"/>
    <property type="match status" value="1"/>
</dbReference>
<sequence length="287" mass="30485">MRLDGVGKRYGLRGPWVVRDVGVELPEGALIRAVGGNGSGKSTLLRIVVGAARPTRGRVVDAPERRAYVPERFAAELPFTARGYLEHLGRLHGLRGPEPARRASQLLERLGAGGFADRPVEELSKGSCQKVAVAQAFLGDPGLLVLDEAWTGLDQAARATLDTLVEERSAAGTTVVFVDHDPVRLAGRADAHWTFTDGRVVDERLGRTRRRQVRITVRGRAAGAKGLTELPGVQEAREREAGHEGGGGAGGGAGGDVVVTVDQDASDDVLRSLLGEPSVHVEEVRPV</sequence>
<dbReference type="InterPro" id="IPR003439">
    <property type="entry name" value="ABC_transporter-like_ATP-bd"/>
</dbReference>
<accession>A0A931FB45</accession>
<dbReference type="InterPro" id="IPR003593">
    <property type="entry name" value="AAA+_ATPase"/>
</dbReference>
<feature type="region of interest" description="Disordered" evidence="4">
    <location>
        <begin position="226"/>
        <end position="261"/>
    </location>
</feature>
<keyword evidence="3 6" id="KW-0067">ATP-binding</keyword>
<proteinExistence type="predicted"/>
<evidence type="ECO:0000259" key="5">
    <source>
        <dbReference type="PROSITE" id="PS50893"/>
    </source>
</evidence>
<dbReference type="RefSeq" id="WP_196193440.1">
    <property type="nucleotide sequence ID" value="NZ_JADPRT010000003.1"/>
</dbReference>
<dbReference type="Pfam" id="PF00005">
    <property type="entry name" value="ABC_tran"/>
    <property type="match status" value="1"/>
</dbReference>
<evidence type="ECO:0000256" key="1">
    <source>
        <dbReference type="ARBA" id="ARBA00022448"/>
    </source>
</evidence>
<dbReference type="InterPro" id="IPR051782">
    <property type="entry name" value="ABC_Transporter_VariousFunc"/>
</dbReference>
<dbReference type="Gene3D" id="3.40.50.300">
    <property type="entry name" value="P-loop containing nucleotide triphosphate hydrolases"/>
    <property type="match status" value="1"/>
</dbReference>
<gene>
    <name evidence="6" type="ORF">I2501_09635</name>
</gene>
<evidence type="ECO:0000256" key="4">
    <source>
        <dbReference type="SAM" id="MobiDB-lite"/>
    </source>
</evidence>
<dbReference type="GO" id="GO:0016887">
    <property type="term" value="F:ATP hydrolysis activity"/>
    <property type="evidence" value="ECO:0007669"/>
    <property type="project" value="InterPro"/>
</dbReference>
<evidence type="ECO:0000313" key="7">
    <source>
        <dbReference type="Proteomes" id="UP000657385"/>
    </source>
</evidence>
<dbReference type="AlphaFoldDB" id="A0A931FB45"/>
<protein>
    <submittedName>
        <fullName evidence="6">ABC transporter ATP-binding protein</fullName>
    </submittedName>
</protein>
<dbReference type="PANTHER" id="PTHR42939:SF1">
    <property type="entry name" value="ABC TRANSPORTER ATP-BINDING PROTEIN ALBC-RELATED"/>
    <property type="match status" value="1"/>
</dbReference>
<reference evidence="6" key="1">
    <citation type="submission" date="2020-11" db="EMBL/GenBank/DDBJ databases">
        <title>Isolation and identification of active actinomycetes.</title>
        <authorList>
            <person name="Yu B."/>
        </authorList>
    </citation>
    <scope>NUCLEOTIDE SEQUENCE</scope>
    <source>
        <strain evidence="6">NEAU-YB345</strain>
    </source>
</reference>
<evidence type="ECO:0000313" key="6">
    <source>
        <dbReference type="EMBL" id="MBF9068297.1"/>
    </source>
</evidence>
<evidence type="ECO:0000256" key="3">
    <source>
        <dbReference type="ARBA" id="ARBA00022840"/>
    </source>
</evidence>
<dbReference type="EMBL" id="JADPRT010000003">
    <property type="protein sequence ID" value="MBF9068297.1"/>
    <property type="molecule type" value="Genomic_DNA"/>
</dbReference>
<name>A0A931FB45_9ACTN</name>
<dbReference type="SUPFAM" id="SSF52540">
    <property type="entry name" value="P-loop containing nucleoside triphosphate hydrolases"/>
    <property type="match status" value="1"/>
</dbReference>
<dbReference type="GO" id="GO:0005524">
    <property type="term" value="F:ATP binding"/>
    <property type="evidence" value="ECO:0007669"/>
    <property type="project" value="UniProtKB-KW"/>
</dbReference>
<dbReference type="Proteomes" id="UP000657385">
    <property type="component" value="Unassembled WGS sequence"/>
</dbReference>
<keyword evidence="1" id="KW-0813">Transport</keyword>
<dbReference type="InterPro" id="IPR027417">
    <property type="entry name" value="P-loop_NTPase"/>
</dbReference>
<comment type="caution">
    <text evidence="6">The sequence shown here is derived from an EMBL/GenBank/DDBJ whole genome shotgun (WGS) entry which is preliminary data.</text>
</comment>
<dbReference type="PANTHER" id="PTHR42939">
    <property type="entry name" value="ABC TRANSPORTER ATP-BINDING PROTEIN ALBC-RELATED"/>
    <property type="match status" value="1"/>
</dbReference>
<keyword evidence="2" id="KW-0547">Nucleotide-binding</keyword>
<evidence type="ECO:0000256" key="2">
    <source>
        <dbReference type="ARBA" id="ARBA00022741"/>
    </source>
</evidence>
<feature type="domain" description="ABC transporter" evidence="5">
    <location>
        <begin position="1"/>
        <end position="222"/>
    </location>
</feature>
<organism evidence="6 7">
    <name type="scientific">Streptacidiphilus fuscans</name>
    <dbReference type="NCBI Taxonomy" id="2789292"/>
    <lineage>
        <taxon>Bacteria</taxon>
        <taxon>Bacillati</taxon>
        <taxon>Actinomycetota</taxon>
        <taxon>Actinomycetes</taxon>
        <taxon>Kitasatosporales</taxon>
        <taxon>Streptomycetaceae</taxon>
        <taxon>Streptacidiphilus</taxon>
    </lineage>
</organism>
<keyword evidence="7" id="KW-1185">Reference proteome</keyword>
<feature type="compositionally biased region" description="Gly residues" evidence="4">
    <location>
        <begin position="244"/>
        <end position="255"/>
    </location>
</feature>
<dbReference type="PROSITE" id="PS50893">
    <property type="entry name" value="ABC_TRANSPORTER_2"/>
    <property type="match status" value="1"/>
</dbReference>